<evidence type="ECO:0000256" key="7">
    <source>
        <dbReference type="ARBA" id="ARBA00023170"/>
    </source>
</evidence>
<dbReference type="Gene3D" id="1.20.1070.10">
    <property type="entry name" value="Rhodopsin 7-helix transmembrane proteins"/>
    <property type="match status" value="1"/>
</dbReference>
<dbReference type="InterPro" id="IPR000276">
    <property type="entry name" value="GPCR_Rhodpsn"/>
</dbReference>
<dbReference type="PANTHER" id="PTHR24228:SF59">
    <property type="entry name" value="NEUROPEPTIDE RECEPTOR 15"/>
    <property type="match status" value="1"/>
</dbReference>
<dbReference type="Proteomes" id="UP000828390">
    <property type="component" value="Unassembled WGS sequence"/>
</dbReference>
<comment type="caution">
    <text evidence="11">The sequence shown here is derived from an EMBL/GenBank/DDBJ whole genome shotgun (WGS) entry which is preliminary data.</text>
</comment>
<keyword evidence="4 9" id="KW-1133">Transmembrane helix</keyword>
<keyword evidence="6 9" id="KW-0472">Membrane</keyword>
<keyword evidence="12" id="KW-1185">Reference proteome</keyword>
<feature type="domain" description="G-protein coupled receptors family 1 profile" evidence="10">
    <location>
        <begin position="1"/>
        <end position="206"/>
    </location>
</feature>
<evidence type="ECO:0000313" key="11">
    <source>
        <dbReference type="EMBL" id="KAH3769836.1"/>
    </source>
</evidence>
<organism evidence="11 12">
    <name type="scientific">Dreissena polymorpha</name>
    <name type="common">Zebra mussel</name>
    <name type="synonym">Mytilus polymorpha</name>
    <dbReference type="NCBI Taxonomy" id="45954"/>
    <lineage>
        <taxon>Eukaryota</taxon>
        <taxon>Metazoa</taxon>
        <taxon>Spiralia</taxon>
        <taxon>Lophotrochozoa</taxon>
        <taxon>Mollusca</taxon>
        <taxon>Bivalvia</taxon>
        <taxon>Autobranchia</taxon>
        <taxon>Heteroconchia</taxon>
        <taxon>Euheterodonta</taxon>
        <taxon>Imparidentia</taxon>
        <taxon>Neoheterodontei</taxon>
        <taxon>Myida</taxon>
        <taxon>Dreissenoidea</taxon>
        <taxon>Dreissenidae</taxon>
        <taxon>Dreissena</taxon>
    </lineage>
</organism>
<keyword evidence="7" id="KW-0675">Receptor</keyword>
<dbReference type="GO" id="GO:0005886">
    <property type="term" value="C:plasma membrane"/>
    <property type="evidence" value="ECO:0007669"/>
    <property type="project" value="UniProtKB-SubCell"/>
</dbReference>
<evidence type="ECO:0000256" key="3">
    <source>
        <dbReference type="ARBA" id="ARBA00022692"/>
    </source>
</evidence>
<keyword evidence="3 9" id="KW-0812">Transmembrane</keyword>
<evidence type="ECO:0000256" key="9">
    <source>
        <dbReference type="SAM" id="Phobius"/>
    </source>
</evidence>
<evidence type="ECO:0000256" key="5">
    <source>
        <dbReference type="ARBA" id="ARBA00023040"/>
    </source>
</evidence>
<gene>
    <name evidence="11" type="ORF">DPMN_171113</name>
</gene>
<evidence type="ECO:0000313" key="12">
    <source>
        <dbReference type="Proteomes" id="UP000828390"/>
    </source>
</evidence>
<keyword evidence="5" id="KW-0297">G-protein coupled receptor</keyword>
<accession>A0A9D4IC51</accession>
<feature type="transmembrane region" description="Helical" evidence="9">
    <location>
        <begin position="193"/>
        <end position="209"/>
    </location>
</feature>
<dbReference type="Pfam" id="PF00001">
    <property type="entry name" value="7tm_1"/>
    <property type="match status" value="1"/>
</dbReference>
<evidence type="ECO:0000256" key="2">
    <source>
        <dbReference type="ARBA" id="ARBA00022475"/>
    </source>
</evidence>
<dbReference type="AlphaFoldDB" id="A0A9D4IC51"/>
<dbReference type="EMBL" id="JAIWYP010000009">
    <property type="protein sequence ID" value="KAH3769836.1"/>
    <property type="molecule type" value="Genomic_DNA"/>
</dbReference>
<keyword evidence="2" id="KW-1003">Cell membrane</keyword>
<evidence type="ECO:0000256" key="1">
    <source>
        <dbReference type="ARBA" id="ARBA00004651"/>
    </source>
</evidence>
<dbReference type="GO" id="GO:0004930">
    <property type="term" value="F:G protein-coupled receptor activity"/>
    <property type="evidence" value="ECO:0007669"/>
    <property type="project" value="UniProtKB-KW"/>
</dbReference>
<reference evidence="11" key="2">
    <citation type="submission" date="2020-11" db="EMBL/GenBank/DDBJ databases">
        <authorList>
            <person name="McCartney M.A."/>
            <person name="Auch B."/>
            <person name="Kono T."/>
            <person name="Mallez S."/>
            <person name="Becker A."/>
            <person name="Gohl D.M."/>
            <person name="Silverstein K.A.T."/>
            <person name="Koren S."/>
            <person name="Bechman K.B."/>
            <person name="Herman A."/>
            <person name="Abrahante J.E."/>
            <person name="Garbe J."/>
        </authorList>
    </citation>
    <scope>NUCLEOTIDE SEQUENCE</scope>
    <source>
        <strain evidence="11">Duluth1</strain>
        <tissue evidence="11">Whole animal</tissue>
    </source>
</reference>
<protein>
    <recommendedName>
        <fullName evidence="10">G-protein coupled receptors family 1 profile domain-containing protein</fullName>
    </recommendedName>
</protein>
<evidence type="ECO:0000259" key="10">
    <source>
        <dbReference type="PROSITE" id="PS50262"/>
    </source>
</evidence>
<evidence type="ECO:0000256" key="4">
    <source>
        <dbReference type="ARBA" id="ARBA00022989"/>
    </source>
</evidence>
<proteinExistence type="predicted"/>
<dbReference type="PROSITE" id="PS50262">
    <property type="entry name" value="G_PROTEIN_RECEP_F1_2"/>
    <property type="match status" value="1"/>
</dbReference>
<feature type="transmembrane region" description="Helical" evidence="9">
    <location>
        <begin position="148"/>
        <end position="173"/>
    </location>
</feature>
<dbReference type="PANTHER" id="PTHR24228">
    <property type="entry name" value="B2 BRADYKININ RECEPTOR/ANGIOTENSIN II RECEPTOR"/>
    <property type="match status" value="1"/>
</dbReference>
<reference evidence="11" key="1">
    <citation type="journal article" date="2019" name="bioRxiv">
        <title>The Genome of the Zebra Mussel, Dreissena polymorpha: A Resource for Invasive Species Research.</title>
        <authorList>
            <person name="McCartney M.A."/>
            <person name="Auch B."/>
            <person name="Kono T."/>
            <person name="Mallez S."/>
            <person name="Zhang Y."/>
            <person name="Obille A."/>
            <person name="Becker A."/>
            <person name="Abrahante J.E."/>
            <person name="Garbe J."/>
            <person name="Badalamenti J.P."/>
            <person name="Herman A."/>
            <person name="Mangelson H."/>
            <person name="Liachko I."/>
            <person name="Sullivan S."/>
            <person name="Sone E.D."/>
            <person name="Koren S."/>
            <person name="Silverstein K.A.T."/>
            <person name="Beckman K.B."/>
            <person name="Gohl D.M."/>
        </authorList>
    </citation>
    <scope>NUCLEOTIDE SEQUENCE</scope>
    <source>
        <strain evidence="11">Duluth1</strain>
        <tissue evidence="11">Whole animal</tissue>
    </source>
</reference>
<dbReference type="InterPro" id="IPR017452">
    <property type="entry name" value="GPCR_Rhodpsn_7TM"/>
</dbReference>
<comment type="subcellular location">
    <subcellularLocation>
        <location evidence="1">Cell membrane</location>
        <topology evidence="1">Multi-pass membrane protein</topology>
    </subcellularLocation>
</comment>
<dbReference type="SUPFAM" id="SSF81321">
    <property type="entry name" value="Family A G protein-coupled receptor-like"/>
    <property type="match status" value="1"/>
</dbReference>
<evidence type="ECO:0000256" key="8">
    <source>
        <dbReference type="ARBA" id="ARBA00023224"/>
    </source>
</evidence>
<keyword evidence="8" id="KW-0807">Transducer</keyword>
<name>A0A9D4IC51_DREPO</name>
<evidence type="ECO:0000256" key="6">
    <source>
        <dbReference type="ARBA" id="ARBA00023136"/>
    </source>
</evidence>
<sequence length="224" mass="25281">MVFIVFCCATLTVIISYTNVALTVRKSEQIILDIQKSAFDRQTQRPRGSSFFSRLNVKRNRVEPLSTLFVVAETNSARFTGPSKQTTLTATTMELKTFPSSKGDLTDAPKQMKKITLSPPTSEQAKSNVSSARNQPMVQGIRIASTRAVFTTFLVCAIFVISWIPPWICFFLVTEPGHKLKPTVVRYMLFGKMTYLLNTVANPLIYFAFNKKFREKVRGLVSFK</sequence>